<sequence>MPTSHDLNGLMKFLSRDEWSECFAEVFDDHFGPILGDGDMEFEELAEVLGDDRVMNLWGCAFEDFLTQDFEGEPSNIVDEYLKRRGWKENAQTRAYIGALRTSVMSLYEVSDVVPGQSPMARDLLRGGEPIAVKEGTATKTLKQWDKIAARIVPVRGKNILAGGVLPFTREATQSLFDCLLDVFGKKNARKLPAMRDEDLRAVASMFTLVWVVDALDKVMNMPMLQNAEGDEFMFHDVRFPLAAGATQEDITARLNGIAGMSQENAQFWNWLEYMPQGEDKPKEAGTLSLDTAMDNGLRVLGNVELKGGFCVYPPIPPSGRKKGRP</sequence>
<evidence type="ECO:0000313" key="1">
    <source>
        <dbReference type="EMBL" id="SJM35014.1"/>
    </source>
</evidence>
<dbReference type="Proteomes" id="UP000245698">
    <property type="component" value="Unassembled WGS sequence"/>
</dbReference>
<dbReference type="Pfam" id="PF25948">
    <property type="entry name" value="DUF7986"/>
    <property type="match status" value="1"/>
</dbReference>
<dbReference type="InterPro" id="IPR058292">
    <property type="entry name" value="DUF7986"/>
</dbReference>
<name>A0A2P9AV83_9HYPH</name>
<proteinExistence type="predicted"/>
<accession>A0A2P9AV83</accession>
<organism evidence="1 2">
    <name type="scientific">Mesorhizobium delmotii</name>
    <dbReference type="NCBI Taxonomy" id="1631247"/>
    <lineage>
        <taxon>Bacteria</taxon>
        <taxon>Pseudomonadati</taxon>
        <taxon>Pseudomonadota</taxon>
        <taxon>Alphaproteobacteria</taxon>
        <taxon>Hyphomicrobiales</taxon>
        <taxon>Phyllobacteriaceae</taxon>
        <taxon>Mesorhizobium</taxon>
    </lineage>
</organism>
<keyword evidence="2" id="KW-1185">Reference proteome</keyword>
<reference evidence="2" key="1">
    <citation type="submission" date="2016-12" db="EMBL/GenBank/DDBJ databases">
        <authorList>
            <person name="Brunel B."/>
        </authorList>
    </citation>
    <scope>NUCLEOTIDE SEQUENCE [LARGE SCALE GENOMIC DNA]</scope>
</reference>
<gene>
    <name evidence="1" type="ORF">BQ8482_60025</name>
</gene>
<evidence type="ECO:0000313" key="2">
    <source>
        <dbReference type="Proteomes" id="UP000245698"/>
    </source>
</evidence>
<protein>
    <submittedName>
        <fullName evidence="1">Uncharacterized protein</fullName>
    </submittedName>
</protein>
<dbReference type="EMBL" id="FUIG01000070">
    <property type="protein sequence ID" value="SJM35014.1"/>
    <property type="molecule type" value="Genomic_DNA"/>
</dbReference>
<dbReference type="AlphaFoldDB" id="A0A2P9AV83"/>